<organism evidence="2 3">
    <name type="scientific">Pseudomonas nitroreducens</name>
    <dbReference type="NCBI Taxonomy" id="46680"/>
    <lineage>
        <taxon>Bacteria</taxon>
        <taxon>Pseudomonadati</taxon>
        <taxon>Pseudomonadota</taxon>
        <taxon>Gammaproteobacteria</taxon>
        <taxon>Pseudomonadales</taxon>
        <taxon>Pseudomonadaceae</taxon>
        <taxon>Pseudomonas</taxon>
    </lineage>
</organism>
<gene>
    <name evidence="2" type="ORF">FEA48_30175</name>
</gene>
<proteinExistence type="predicted"/>
<evidence type="ECO:0000313" key="2">
    <source>
        <dbReference type="EMBL" id="TLP68417.1"/>
    </source>
</evidence>
<keyword evidence="1" id="KW-0732">Signal</keyword>
<reference evidence="2 3" key="1">
    <citation type="submission" date="2019-05" db="EMBL/GenBank/DDBJ databases">
        <authorList>
            <person name="Moore K."/>
            <person name="O'Neill P."/>
            <person name="Farbos A."/>
            <person name="Studholme D.J."/>
        </authorList>
    </citation>
    <scope>NUCLEOTIDE SEQUENCE [LARGE SCALE GENOMIC DNA]</scope>
    <source>
        <strain evidence="2 3">DSM 9128</strain>
    </source>
</reference>
<dbReference type="Pfam" id="PF10976">
    <property type="entry name" value="DUF2790"/>
    <property type="match status" value="1"/>
</dbReference>
<dbReference type="PROSITE" id="PS51257">
    <property type="entry name" value="PROKAR_LIPOPROTEIN"/>
    <property type="match status" value="1"/>
</dbReference>
<dbReference type="InterPro" id="IPR021245">
    <property type="entry name" value="DUF2790"/>
</dbReference>
<evidence type="ECO:0000256" key="1">
    <source>
        <dbReference type="SAM" id="SignalP"/>
    </source>
</evidence>
<feature type="chain" id="PRO_5024311804" evidence="1">
    <location>
        <begin position="23"/>
        <end position="72"/>
    </location>
</feature>
<dbReference type="RefSeq" id="WP_138217081.1">
    <property type="nucleotide sequence ID" value="NZ_VASG01000013.1"/>
</dbReference>
<sequence>MKALIALILTTLFVAACGTVPAHDRPDVHRVISITDTQQACGIVPVTMVYEDAQAQQHELHYQVWANGCSGD</sequence>
<accession>A0A5R8ZQA8</accession>
<reference evidence="3" key="2">
    <citation type="submission" date="2019-06" db="EMBL/GenBank/DDBJ databases">
        <title>AzeR, a transcriptional regulator that responds to azelaic acid in Pseudomonas nitroreducens.</title>
        <authorList>
            <person name="Bez C."/>
            <person name="Javvadi S.G."/>
            <person name="Bertani I."/>
            <person name="Devescovi G."/>
            <person name="Studholme D.J."/>
            <person name="Geller A."/>
            <person name="Levy A."/>
            <person name="Venturi V."/>
        </authorList>
    </citation>
    <scope>NUCLEOTIDE SEQUENCE [LARGE SCALE GENOMIC DNA]</scope>
    <source>
        <strain evidence="3">DSM 9128</strain>
    </source>
</reference>
<feature type="signal peptide" evidence="1">
    <location>
        <begin position="1"/>
        <end position="22"/>
    </location>
</feature>
<dbReference type="Gene3D" id="2.30.140.50">
    <property type="entry name" value="Protein of unknown function DUF2790"/>
    <property type="match status" value="1"/>
</dbReference>
<dbReference type="Proteomes" id="UP000307510">
    <property type="component" value="Unassembled WGS sequence"/>
</dbReference>
<dbReference type="EMBL" id="VASG01000013">
    <property type="protein sequence ID" value="TLP68417.1"/>
    <property type="molecule type" value="Genomic_DNA"/>
</dbReference>
<name>A0A5R8ZQA8_PSENT</name>
<protein>
    <submittedName>
        <fullName evidence="2">DUF2790 domain-containing protein</fullName>
    </submittedName>
</protein>
<dbReference type="AlphaFoldDB" id="A0A5R8ZQA8"/>
<evidence type="ECO:0000313" key="3">
    <source>
        <dbReference type="Proteomes" id="UP000307510"/>
    </source>
</evidence>
<comment type="caution">
    <text evidence="2">The sequence shown here is derived from an EMBL/GenBank/DDBJ whole genome shotgun (WGS) entry which is preliminary data.</text>
</comment>